<name>A0A8J7C6K7_9CYAN</name>
<dbReference type="AlphaFoldDB" id="A0A8J7C6K7"/>
<evidence type="ECO:0000259" key="3">
    <source>
        <dbReference type="Pfam" id="PF01551"/>
    </source>
</evidence>
<dbReference type="PANTHER" id="PTHR21666:SF289">
    <property type="entry name" value="L-ALA--D-GLU ENDOPEPTIDASE"/>
    <property type="match status" value="1"/>
</dbReference>
<evidence type="ECO:0000313" key="4">
    <source>
        <dbReference type="EMBL" id="MBD2772126.1"/>
    </source>
</evidence>
<evidence type="ECO:0000256" key="1">
    <source>
        <dbReference type="ARBA" id="ARBA00022729"/>
    </source>
</evidence>
<dbReference type="FunFam" id="2.70.70.10:FF:000006">
    <property type="entry name" value="M23 family peptidase"/>
    <property type="match status" value="1"/>
</dbReference>
<dbReference type="InterPro" id="IPR011055">
    <property type="entry name" value="Dup_hybrid_motif"/>
</dbReference>
<dbReference type="EMBL" id="JACXAE010000034">
    <property type="protein sequence ID" value="MBD2772126.1"/>
    <property type="molecule type" value="Genomic_DNA"/>
</dbReference>
<dbReference type="GO" id="GO:0004222">
    <property type="term" value="F:metalloendopeptidase activity"/>
    <property type="evidence" value="ECO:0007669"/>
    <property type="project" value="TreeGrafter"/>
</dbReference>
<protein>
    <submittedName>
        <fullName evidence="4">M23 family metallopeptidase</fullName>
    </submittedName>
</protein>
<keyword evidence="2" id="KW-0472">Membrane</keyword>
<reference evidence="4" key="1">
    <citation type="submission" date="2020-09" db="EMBL/GenBank/DDBJ databases">
        <title>Iningainema tapete sp. nov. (Scytonemataceae, Cyanobacteria) from greenhouses in central Florida (USA) produces two types of nodularin with biosynthetic potential for microcystin-LR and anabaenopeptins.</title>
        <authorList>
            <person name="Berthold D.E."/>
            <person name="Lefler F.W."/>
            <person name="Huang I.-S."/>
            <person name="Abdulla H."/>
            <person name="Zimba P.V."/>
            <person name="Laughinghouse H.D. IV."/>
        </authorList>
    </citation>
    <scope>NUCLEOTIDE SEQUENCE</scope>
    <source>
        <strain evidence="4">BLCCT55</strain>
    </source>
</reference>
<feature type="transmembrane region" description="Helical" evidence="2">
    <location>
        <begin position="34"/>
        <end position="56"/>
    </location>
</feature>
<feature type="domain" description="M23ase beta-sheet core" evidence="3">
    <location>
        <begin position="111"/>
        <end position="206"/>
    </location>
</feature>
<evidence type="ECO:0000313" key="5">
    <source>
        <dbReference type="Proteomes" id="UP000629098"/>
    </source>
</evidence>
<dbReference type="RefSeq" id="WP_190826410.1">
    <property type="nucleotide sequence ID" value="NZ_CAWPPI010000034.1"/>
</dbReference>
<gene>
    <name evidence="4" type="ORF">ICL16_08535</name>
</gene>
<dbReference type="Gene3D" id="2.70.70.10">
    <property type="entry name" value="Glucose Permease (Domain IIA)"/>
    <property type="match status" value="1"/>
</dbReference>
<sequence>MRLVVNFQGKKATKRNVITANDSASWRYAIAKRLLWSIASSVLVAMMMVPQISAWVESQTLVKSLQALVLPQQVPTSLQAQPHKIGFPIAINSPVTSEFGWRIHPITGERRFHSGMDFGAAKGSPIYAVDAGRVESAGSKGGYGNAVVIRHNARISTLYGHASQLYVSSGQWVQRGQMIAAVGSTGLSTGPHLHFEVRVNGVAQNPRPYLHKYLANR</sequence>
<dbReference type="CDD" id="cd12797">
    <property type="entry name" value="M23_peptidase"/>
    <property type="match status" value="1"/>
</dbReference>
<dbReference type="Proteomes" id="UP000629098">
    <property type="component" value="Unassembled WGS sequence"/>
</dbReference>
<comment type="caution">
    <text evidence="4">The sequence shown here is derived from an EMBL/GenBank/DDBJ whole genome shotgun (WGS) entry which is preliminary data.</text>
</comment>
<dbReference type="InterPro" id="IPR016047">
    <property type="entry name" value="M23ase_b-sheet_dom"/>
</dbReference>
<accession>A0A8J7C6K7</accession>
<proteinExistence type="predicted"/>
<keyword evidence="2" id="KW-0812">Transmembrane</keyword>
<keyword evidence="5" id="KW-1185">Reference proteome</keyword>
<organism evidence="4 5">
    <name type="scientific">Iningainema tapete BLCC-T55</name>
    <dbReference type="NCBI Taxonomy" id="2748662"/>
    <lineage>
        <taxon>Bacteria</taxon>
        <taxon>Bacillati</taxon>
        <taxon>Cyanobacteriota</taxon>
        <taxon>Cyanophyceae</taxon>
        <taxon>Nostocales</taxon>
        <taxon>Scytonemataceae</taxon>
        <taxon>Iningainema tapete</taxon>
    </lineage>
</organism>
<dbReference type="InterPro" id="IPR050570">
    <property type="entry name" value="Cell_wall_metabolism_enzyme"/>
</dbReference>
<dbReference type="SUPFAM" id="SSF51261">
    <property type="entry name" value="Duplicated hybrid motif"/>
    <property type="match status" value="1"/>
</dbReference>
<dbReference type="Pfam" id="PF01551">
    <property type="entry name" value="Peptidase_M23"/>
    <property type="match status" value="1"/>
</dbReference>
<keyword evidence="2" id="KW-1133">Transmembrane helix</keyword>
<evidence type="ECO:0000256" key="2">
    <source>
        <dbReference type="SAM" id="Phobius"/>
    </source>
</evidence>
<keyword evidence="1" id="KW-0732">Signal</keyword>
<dbReference type="PANTHER" id="PTHR21666">
    <property type="entry name" value="PEPTIDASE-RELATED"/>
    <property type="match status" value="1"/>
</dbReference>